<reference evidence="3 4" key="1">
    <citation type="journal article" date="2014" name="Genome Announc.">
        <title>Draft Genome Sequences of Two Vibrionaceae Species, Vibrio ponticus C121 and Photobacterium aphoticum C119, Isolated as Coral Reef Microbiota.</title>
        <authorList>
            <person name="Al-saari N."/>
            <person name="Meirelles P.M."/>
            <person name="Mino S."/>
            <person name="Suda W."/>
            <person name="Oshima K."/>
            <person name="Hattori M."/>
            <person name="Ohkuma M."/>
            <person name="Thompson F.L."/>
            <person name="Gomez-Gil B."/>
            <person name="Sawabe T."/>
            <person name="Sawabe T."/>
        </authorList>
    </citation>
    <scope>NUCLEOTIDE SEQUENCE [LARGE SCALE GENOMIC DNA]</scope>
    <source>
        <strain evidence="3 4">JCM 19237</strain>
    </source>
</reference>
<dbReference type="InterPro" id="IPR050811">
    <property type="entry name" value="Phosphate_ABC_transporter"/>
</dbReference>
<evidence type="ECO:0000313" key="3">
    <source>
        <dbReference type="EMBL" id="GAL03043.1"/>
    </source>
</evidence>
<dbReference type="PANTHER" id="PTHR30570:SF1">
    <property type="entry name" value="PHOSPHATE-BINDING PROTEIN PSTS"/>
    <property type="match status" value="1"/>
</dbReference>
<comment type="caution">
    <text evidence="3">The sequence shown here is derived from an EMBL/GenBank/DDBJ whole genome shotgun (WGS) entry which is preliminary data.</text>
</comment>
<dbReference type="PANTHER" id="PTHR30570">
    <property type="entry name" value="PERIPLASMIC PHOSPHATE BINDING COMPONENT OF PHOSPHATE ABC TRANSPORTER"/>
    <property type="match status" value="1"/>
</dbReference>
<dbReference type="eggNOG" id="COG0226">
    <property type="taxonomic scope" value="Bacteria"/>
</dbReference>
<organism evidence="3 4">
    <name type="scientific">Photobacterium aphoticum</name>
    <dbReference type="NCBI Taxonomy" id="754436"/>
    <lineage>
        <taxon>Bacteria</taxon>
        <taxon>Pseudomonadati</taxon>
        <taxon>Pseudomonadota</taxon>
        <taxon>Gammaproteobacteria</taxon>
        <taxon>Vibrionales</taxon>
        <taxon>Vibrionaceae</taxon>
        <taxon>Photobacterium</taxon>
    </lineage>
</organism>
<dbReference type="Pfam" id="PF12849">
    <property type="entry name" value="PBP_like_2"/>
    <property type="match status" value="1"/>
</dbReference>
<dbReference type="Gene3D" id="3.40.190.10">
    <property type="entry name" value="Periplasmic binding protein-like II"/>
    <property type="match status" value="2"/>
</dbReference>
<evidence type="ECO:0000259" key="2">
    <source>
        <dbReference type="Pfam" id="PF12849"/>
    </source>
</evidence>
<dbReference type="SUPFAM" id="SSF53850">
    <property type="entry name" value="Periplasmic binding protein-like II"/>
    <property type="match status" value="1"/>
</dbReference>
<evidence type="ECO:0000256" key="1">
    <source>
        <dbReference type="ARBA" id="ARBA00022729"/>
    </source>
</evidence>
<accession>A0A090QLD7</accession>
<dbReference type="AlphaFoldDB" id="A0A090QLD7"/>
<dbReference type="EMBL" id="BBMN01000001">
    <property type="protein sequence ID" value="GAL03043.1"/>
    <property type="molecule type" value="Genomic_DNA"/>
</dbReference>
<dbReference type="STRING" id="754436.JCM19237_5936"/>
<name>A0A090QLD7_9GAMM</name>
<proteinExistence type="predicted"/>
<keyword evidence="1" id="KW-0732">Signal</keyword>
<sequence>MGSVDDSVKALSFDGVAPTLDNLESGDYKISRPFLMLYKPKKVAKPAKAFMDYVTSENGQTLVEKYNYMPAHQ</sequence>
<protein>
    <submittedName>
        <fullName evidence="3">Phosphate ABC transporter periplasmic phosphate-binding protein PstS</fullName>
    </submittedName>
</protein>
<evidence type="ECO:0000313" key="4">
    <source>
        <dbReference type="Proteomes" id="UP000029227"/>
    </source>
</evidence>
<dbReference type="Proteomes" id="UP000029227">
    <property type="component" value="Unassembled WGS sequence"/>
</dbReference>
<dbReference type="InterPro" id="IPR024370">
    <property type="entry name" value="PBP_domain"/>
</dbReference>
<gene>
    <name evidence="3" type="ORF">JCM19237_5936</name>
</gene>
<feature type="domain" description="PBP" evidence="2">
    <location>
        <begin position="7"/>
        <end position="57"/>
    </location>
</feature>